<reference evidence="2 3" key="1">
    <citation type="submission" date="2008-07" db="EMBL/GenBank/DDBJ databases">
        <authorList>
            <person name="El-Sayed N."/>
            <person name="Caler E."/>
            <person name="Inman J."/>
            <person name="Amedeo P."/>
            <person name="Hass B."/>
            <person name="Wortman J."/>
        </authorList>
    </citation>
    <scope>NUCLEOTIDE SEQUENCE [LARGE SCALE GENOMIC DNA]</scope>
    <source>
        <strain evidence="3">ATCC 50983 / TXsc</strain>
    </source>
</reference>
<accession>C5K4Q1</accession>
<protein>
    <submittedName>
        <fullName evidence="2">Zinc finger protein, putative</fullName>
    </submittedName>
</protein>
<sequence>MAIALRHGGRDVGVAPSSYIEKSGPWYPYMPPYGGVYPYGMPNYYPSIYAGVPAPQYQPPPVMGQDPGSIPGYGTSLPAAFPQPNMVALIPSLRHKAFTITSQAPIPPQASPYFPPTSQQQPPPVPQWPPAPHLPDAGPTPTAMGVDDSSVAGSNAVLPGRGSKSSDDILAVSSGAMLIPGSGSDTAALDQREFYATTTTAILTTTTTTTSSVDPLSEVLAEAERRVTESSKELEDRAKAEAAKSPADIMKELQQFTPEGPSTTPFPGARAEGQASSLPHFDHVPNWRDLLGPSLHSNVFGEVPDDGYHIRVKALDDDSFAGDASDDGSEPPF</sequence>
<keyword evidence="3" id="KW-1185">Reference proteome</keyword>
<dbReference type="Proteomes" id="UP000007800">
    <property type="component" value="Unassembled WGS sequence"/>
</dbReference>
<feature type="region of interest" description="Disordered" evidence="1">
    <location>
        <begin position="257"/>
        <end position="280"/>
    </location>
</feature>
<dbReference type="OrthoDB" id="484663at2759"/>
<name>C5K4Q1_PERM5</name>
<evidence type="ECO:0000256" key="1">
    <source>
        <dbReference type="SAM" id="MobiDB-lite"/>
    </source>
</evidence>
<organism evidence="3">
    <name type="scientific">Perkinsus marinus (strain ATCC 50983 / TXsc)</name>
    <dbReference type="NCBI Taxonomy" id="423536"/>
    <lineage>
        <taxon>Eukaryota</taxon>
        <taxon>Sar</taxon>
        <taxon>Alveolata</taxon>
        <taxon>Perkinsozoa</taxon>
        <taxon>Perkinsea</taxon>
        <taxon>Perkinsida</taxon>
        <taxon>Perkinsidae</taxon>
        <taxon>Perkinsus</taxon>
    </lineage>
</organism>
<dbReference type="GeneID" id="9053876"/>
<proteinExistence type="predicted"/>
<feature type="region of interest" description="Disordered" evidence="1">
    <location>
        <begin position="106"/>
        <end position="166"/>
    </location>
</feature>
<evidence type="ECO:0000313" key="3">
    <source>
        <dbReference type="Proteomes" id="UP000007800"/>
    </source>
</evidence>
<dbReference type="AlphaFoldDB" id="C5K4Q1"/>
<feature type="compositionally biased region" description="Pro residues" evidence="1">
    <location>
        <begin position="106"/>
        <end position="133"/>
    </location>
</feature>
<dbReference type="InParanoid" id="C5K4Q1"/>
<dbReference type="EMBL" id="GG670562">
    <property type="protein sequence ID" value="EER20323.1"/>
    <property type="molecule type" value="Genomic_DNA"/>
</dbReference>
<evidence type="ECO:0000313" key="2">
    <source>
        <dbReference type="EMBL" id="EER20323.1"/>
    </source>
</evidence>
<dbReference type="RefSeq" id="XP_002788527.1">
    <property type="nucleotide sequence ID" value="XM_002788481.1"/>
</dbReference>
<gene>
    <name evidence="2" type="ORF">Pmar_PMAR010057</name>
</gene>